<dbReference type="InterPro" id="IPR001034">
    <property type="entry name" value="DeoR_HTH"/>
</dbReference>
<dbReference type="InterPro" id="IPR018356">
    <property type="entry name" value="Tscrpt_reg_HTH_DeoR_CS"/>
</dbReference>
<dbReference type="Gene3D" id="3.40.50.1360">
    <property type="match status" value="1"/>
</dbReference>
<dbReference type="RefSeq" id="WP_189027357.1">
    <property type="nucleotide sequence ID" value="NZ_BMKR01000015.1"/>
</dbReference>
<organism evidence="5 6">
    <name type="scientific">Paenibacillus albidus</name>
    <dbReference type="NCBI Taxonomy" id="2041023"/>
    <lineage>
        <taxon>Bacteria</taxon>
        <taxon>Bacillati</taxon>
        <taxon>Bacillota</taxon>
        <taxon>Bacilli</taxon>
        <taxon>Bacillales</taxon>
        <taxon>Paenibacillaceae</taxon>
        <taxon>Paenibacillus</taxon>
    </lineage>
</organism>
<keyword evidence="3" id="KW-0804">Transcription</keyword>
<dbReference type="SMART" id="SM00420">
    <property type="entry name" value="HTH_DEOR"/>
    <property type="match status" value="1"/>
</dbReference>
<dbReference type="PROSITE" id="PS51000">
    <property type="entry name" value="HTH_DEOR_2"/>
    <property type="match status" value="1"/>
</dbReference>
<keyword evidence="1" id="KW-0805">Transcription regulation</keyword>
<dbReference type="SUPFAM" id="SSF46785">
    <property type="entry name" value="Winged helix' DNA-binding domain"/>
    <property type="match status" value="1"/>
</dbReference>
<reference evidence="5" key="2">
    <citation type="submission" date="2020-09" db="EMBL/GenBank/DDBJ databases">
        <authorList>
            <person name="Sun Q."/>
            <person name="Zhou Y."/>
        </authorList>
    </citation>
    <scope>NUCLEOTIDE SEQUENCE</scope>
    <source>
        <strain evidence="5">CGMCC 1.16134</strain>
    </source>
</reference>
<dbReference type="GO" id="GO:0003700">
    <property type="term" value="F:DNA-binding transcription factor activity"/>
    <property type="evidence" value="ECO:0007669"/>
    <property type="project" value="InterPro"/>
</dbReference>
<gene>
    <name evidence="5" type="ORF">GCM10010912_36570</name>
</gene>
<dbReference type="PANTHER" id="PTHR30363">
    <property type="entry name" value="HTH-TYPE TRANSCRIPTIONAL REGULATOR SRLR-RELATED"/>
    <property type="match status" value="1"/>
</dbReference>
<dbReference type="PRINTS" id="PR00037">
    <property type="entry name" value="HTHLACR"/>
</dbReference>
<name>A0A917CHJ5_9BACL</name>
<keyword evidence="6" id="KW-1185">Reference proteome</keyword>
<protein>
    <submittedName>
        <fullName evidence="5">DeoR family transcriptional regulator</fullName>
    </submittedName>
</protein>
<sequence>MSLLAEERQQLILQQLDEAGKVKVIPLALQLQVSNETIRRDMDVLEELGKLKRVYGGAVKLTHHNGEPSYTMRRKLNQAEKEAIGRQAAGLLKDGDTVFMDTGTTVLEMTRYMAGKKRITVITTSLPSAAALLQALSHEHFTGKVILLGGEVSIEQQSVSGIMTHEMLGHFSVDKAFLSVGGISLQHGITDYELNETLVSRRAAEQANEVILLADHSKIGSTAFCQIAALDTADIIISDQEMPGSWSEELEKYGVSWIKA</sequence>
<evidence type="ECO:0000259" key="4">
    <source>
        <dbReference type="PROSITE" id="PS51000"/>
    </source>
</evidence>
<dbReference type="EMBL" id="BMKR01000015">
    <property type="protein sequence ID" value="GGF87999.1"/>
    <property type="molecule type" value="Genomic_DNA"/>
</dbReference>
<evidence type="ECO:0000256" key="2">
    <source>
        <dbReference type="ARBA" id="ARBA00023125"/>
    </source>
</evidence>
<accession>A0A917CHJ5</accession>
<evidence type="ECO:0000256" key="3">
    <source>
        <dbReference type="ARBA" id="ARBA00023163"/>
    </source>
</evidence>
<feature type="domain" description="HTH deoR-type" evidence="4">
    <location>
        <begin position="5"/>
        <end position="60"/>
    </location>
</feature>
<dbReference type="InterPro" id="IPR014036">
    <property type="entry name" value="DeoR-like_C"/>
</dbReference>
<keyword evidence="2" id="KW-0238">DNA-binding</keyword>
<dbReference type="SMART" id="SM01134">
    <property type="entry name" value="DeoRC"/>
    <property type="match status" value="1"/>
</dbReference>
<dbReference type="GO" id="GO:0003677">
    <property type="term" value="F:DNA binding"/>
    <property type="evidence" value="ECO:0007669"/>
    <property type="project" value="UniProtKB-KW"/>
</dbReference>
<reference evidence="5" key="1">
    <citation type="journal article" date="2014" name="Int. J. Syst. Evol. Microbiol.">
        <title>Complete genome sequence of Corynebacterium casei LMG S-19264T (=DSM 44701T), isolated from a smear-ripened cheese.</title>
        <authorList>
            <consortium name="US DOE Joint Genome Institute (JGI-PGF)"/>
            <person name="Walter F."/>
            <person name="Albersmeier A."/>
            <person name="Kalinowski J."/>
            <person name="Ruckert C."/>
        </authorList>
    </citation>
    <scope>NUCLEOTIDE SEQUENCE</scope>
    <source>
        <strain evidence="5">CGMCC 1.16134</strain>
    </source>
</reference>
<dbReference type="InterPro" id="IPR036390">
    <property type="entry name" value="WH_DNA-bd_sf"/>
</dbReference>
<evidence type="ECO:0000313" key="6">
    <source>
        <dbReference type="Proteomes" id="UP000637643"/>
    </source>
</evidence>
<proteinExistence type="predicted"/>
<dbReference type="Pfam" id="PF00455">
    <property type="entry name" value="DeoRC"/>
    <property type="match status" value="1"/>
</dbReference>
<evidence type="ECO:0000313" key="5">
    <source>
        <dbReference type="EMBL" id="GGF87999.1"/>
    </source>
</evidence>
<comment type="caution">
    <text evidence="5">The sequence shown here is derived from an EMBL/GenBank/DDBJ whole genome shotgun (WGS) entry which is preliminary data.</text>
</comment>
<dbReference type="PANTHER" id="PTHR30363:SF44">
    <property type="entry name" value="AGA OPERON TRANSCRIPTIONAL REPRESSOR-RELATED"/>
    <property type="match status" value="1"/>
</dbReference>
<dbReference type="Proteomes" id="UP000637643">
    <property type="component" value="Unassembled WGS sequence"/>
</dbReference>
<dbReference type="Gene3D" id="1.10.10.10">
    <property type="entry name" value="Winged helix-like DNA-binding domain superfamily/Winged helix DNA-binding domain"/>
    <property type="match status" value="1"/>
</dbReference>
<dbReference type="AlphaFoldDB" id="A0A917CHJ5"/>
<dbReference type="Pfam" id="PF08220">
    <property type="entry name" value="HTH_DeoR"/>
    <property type="match status" value="1"/>
</dbReference>
<dbReference type="SUPFAM" id="SSF100950">
    <property type="entry name" value="NagB/RpiA/CoA transferase-like"/>
    <property type="match status" value="1"/>
</dbReference>
<evidence type="ECO:0000256" key="1">
    <source>
        <dbReference type="ARBA" id="ARBA00023015"/>
    </source>
</evidence>
<dbReference type="PROSITE" id="PS00894">
    <property type="entry name" value="HTH_DEOR_1"/>
    <property type="match status" value="1"/>
</dbReference>
<dbReference type="InterPro" id="IPR050313">
    <property type="entry name" value="Carb_Metab_HTH_regulators"/>
</dbReference>
<dbReference type="InterPro" id="IPR037171">
    <property type="entry name" value="NagB/RpiA_transferase-like"/>
</dbReference>
<dbReference type="InterPro" id="IPR036388">
    <property type="entry name" value="WH-like_DNA-bd_sf"/>
</dbReference>